<dbReference type="RefSeq" id="WP_087885696.1">
    <property type="nucleotide sequence ID" value="NZ_CP021748.1"/>
</dbReference>
<name>A0A1Z1WIA9_9ACTN</name>
<dbReference type="OrthoDB" id="3468004at2"/>
<dbReference type="AlphaFoldDB" id="A0A1Z1WIA9"/>
<proteinExistence type="predicted"/>
<feature type="domain" description="SAF" evidence="1">
    <location>
        <begin position="41"/>
        <end position="103"/>
    </location>
</feature>
<reference evidence="2 3" key="1">
    <citation type="submission" date="2017-05" db="EMBL/GenBank/DDBJ databases">
        <title>Streptomyces alboflavus Genome sequencing and assembly.</title>
        <authorList>
            <person name="Wang Y."/>
            <person name="Du B."/>
            <person name="Ding Y."/>
            <person name="Liu H."/>
            <person name="Hou Q."/>
            <person name="Liu K."/>
            <person name="Wang C."/>
            <person name="Yao L."/>
        </authorList>
    </citation>
    <scope>NUCLEOTIDE SEQUENCE [LARGE SCALE GENOMIC DNA]</scope>
    <source>
        <strain evidence="2 3">MDJK44</strain>
    </source>
</reference>
<evidence type="ECO:0000313" key="2">
    <source>
        <dbReference type="EMBL" id="ARX86130.1"/>
    </source>
</evidence>
<evidence type="ECO:0000313" key="3">
    <source>
        <dbReference type="Proteomes" id="UP000195880"/>
    </source>
</evidence>
<keyword evidence="3" id="KW-1185">Reference proteome</keyword>
<organism evidence="2 3">
    <name type="scientific">Streptomyces alboflavus</name>
    <dbReference type="NCBI Taxonomy" id="67267"/>
    <lineage>
        <taxon>Bacteria</taxon>
        <taxon>Bacillati</taxon>
        <taxon>Actinomycetota</taxon>
        <taxon>Actinomycetes</taxon>
        <taxon>Kitasatosporales</taxon>
        <taxon>Streptomycetaceae</taxon>
        <taxon>Streptomyces</taxon>
    </lineage>
</organism>
<dbReference type="Pfam" id="PF08666">
    <property type="entry name" value="SAF"/>
    <property type="match status" value="1"/>
</dbReference>
<dbReference type="eggNOG" id="COG3745">
    <property type="taxonomic scope" value="Bacteria"/>
</dbReference>
<dbReference type="STRING" id="67267.GCA_000716675_05659"/>
<evidence type="ECO:0000259" key="1">
    <source>
        <dbReference type="SMART" id="SM00858"/>
    </source>
</evidence>
<dbReference type="Pfam" id="PF16976">
    <property type="entry name" value="RcpC"/>
    <property type="match status" value="1"/>
</dbReference>
<dbReference type="EMBL" id="CP021748">
    <property type="protein sequence ID" value="ARX86130.1"/>
    <property type="molecule type" value="Genomic_DNA"/>
</dbReference>
<gene>
    <name evidence="2" type="primary">cpaB</name>
    <name evidence="2" type="ORF">SMD44_05599</name>
</gene>
<dbReference type="InterPro" id="IPR013974">
    <property type="entry name" value="SAF"/>
</dbReference>
<dbReference type="Gene3D" id="3.90.1210.10">
    <property type="entry name" value="Antifreeze-like/N-acetylneuraminic acid synthase C-terminal domain"/>
    <property type="match status" value="1"/>
</dbReference>
<dbReference type="Proteomes" id="UP000195880">
    <property type="component" value="Chromosome"/>
</dbReference>
<dbReference type="SMART" id="SM00858">
    <property type="entry name" value="SAF"/>
    <property type="match status" value="1"/>
</dbReference>
<protein>
    <submittedName>
        <fullName evidence="2">Pilus assembly protein CpaB</fullName>
    </submittedName>
</protein>
<dbReference type="InterPro" id="IPR017592">
    <property type="entry name" value="Pilus_assmbl_Flp-typ_CpaB"/>
</dbReference>
<accession>A0A1Z1WIA9</accession>
<dbReference type="InterPro" id="IPR031571">
    <property type="entry name" value="RcpC_dom"/>
</dbReference>
<dbReference type="NCBIfam" id="TIGR03177">
    <property type="entry name" value="pilus_cpaB"/>
    <property type="match status" value="1"/>
</dbReference>
<sequence length="236" mass="26064">MNSRQRRGVILLVLSVLCALGAFAGVLSVIRDVNSKVGPEVEAYELKRDIAPYKELEPDQFKKVEMPERWLSDNAVTNLREIRGKIAVTQLQKGSLLQTDMIVKRPQLEPGQQEIAIMIDAATGVAGKITPGSTVNIYATFKAESERGKDQSKVIVEGARVIDVGKLTALDVDRDDRDRRRDDEAVPITFALDTRDAQRVAYAESFASHVRLALVGQGGEADVPRGDRTYTLDEDK</sequence>
<dbReference type="CDD" id="cd11614">
    <property type="entry name" value="SAF_CpaB_FlgA_like"/>
    <property type="match status" value="1"/>
</dbReference>
<dbReference type="KEGG" id="salf:SMD44_05599"/>